<dbReference type="EMBL" id="CM042031">
    <property type="protein sequence ID" value="KAI3785647.1"/>
    <property type="molecule type" value="Genomic_DNA"/>
</dbReference>
<protein>
    <submittedName>
        <fullName evidence="1">Uncharacterized protein</fullName>
    </submittedName>
</protein>
<comment type="caution">
    <text evidence="1">The sequence shown here is derived from an EMBL/GenBank/DDBJ whole genome shotgun (WGS) entry which is preliminary data.</text>
</comment>
<evidence type="ECO:0000313" key="1">
    <source>
        <dbReference type="EMBL" id="KAI3785647.1"/>
    </source>
</evidence>
<sequence>MKNTKRVQKAQFEVDDVDVSYYYVGIVVKDGRRVNGEVSVLWRDKIFLVWVSEDSGDWIPDFLNSDDKRTDKKQSEEETGMDNMEDDLVTNQTSPDSVVGDDGEVPEKFMTNSNESLNVNEESGIGVNAGLNCDGQFPIFEENSNFQGDSPRTLNGKIDFEGENVICEGDTVFVADDCSVEDLTEMKIDGLEQAAPDLVPTQYLVEGAAQQDEISARNLVEIESKAFLPYLYRPHSPSYSHKTYSTTMASPVTPTPVLKDELDIVIPTIRNLDFLEMWRPFFQPYHLIIVQDGDPSKVIKVPQGFDYELYNRNDINRILGPKASCISFKDSACRCFGYMVSKKKYIFTIDDDCFVAKDPSGKDINALEQHIKNLLTPSTPFFFNTLYDPYREGTDFVRGYPFSLREGVPTAVSHGLWLNIPDYDAPTQLVKPLERNMRFVDAVLTVPKRTLFPMCGMNLAFDRELIGPAMYFGLMGDGQPIGRYDDMWAGWCMKVICDHLGLGVKTGLPYIWHSKASNPFVNLRKEYKGIYWQEELIPFFQAASLPKECTTVQSCYKELSKQVKAKLGKVDDYFNNLADAMLTWIEAWDELNPSAQLPNGK</sequence>
<dbReference type="Proteomes" id="UP001056120">
    <property type="component" value="Linkage Group LG14"/>
</dbReference>
<gene>
    <name evidence="1" type="ORF">L1987_44771</name>
</gene>
<keyword evidence="2" id="KW-1185">Reference proteome</keyword>
<evidence type="ECO:0000313" key="2">
    <source>
        <dbReference type="Proteomes" id="UP001056120"/>
    </source>
</evidence>
<proteinExistence type="predicted"/>
<organism evidence="1 2">
    <name type="scientific">Smallanthus sonchifolius</name>
    <dbReference type="NCBI Taxonomy" id="185202"/>
    <lineage>
        <taxon>Eukaryota</taxon>
        <taxon>Viridiplantae</taxon>
        <taxon>Streptophyta</taxon>
        <taxon>Embryophyta</taxon>
        <taxon>Tracheophyta</taxon>
        <taxon>Spermatophyta</taxon>
        <taxon>Magnoliopsida</taxon>
        <taxon>eudicotyledons</taxon>
        <taxon>Gunneridae</taxon>
        <taxon>Pentapetalae</taxon>
        <taxon>asterids</taxon>
        <taxon>campanulids</taxon>
        <taxon>Asterales</taxon>
        <taxon>Asteraceae</taxon>
        <taxon>Asteroideae</taxon>
        <taxon>Heliantheae alliance</taxon>
        <taxon>Millerieae</taxon>
        <taxon>Smallanthus</taxon>
    </lineage>
</organism>
<accession>A0ACB9GQE3</accession>
<reference evidence="2" key="1">
    <citation type="journal article" date="2022" name="Mol. Ecol. Resour.">
        <title>The genomes of chicory, endive, great burdock and yacon provide insights into Asteraceae palaeo-polyploidization history and plant inulin production.</title>
        <authorList>
            <person name="Fan W."/>
            <person name="Wang S."/>
            <person name="Wang H."/>
            <person name="Wang A."/>
            <person name="Jiang F."/>
            <person name="Liu H."/>
            <person name="Zhao H."/>
            <person name="Xu D."/>
            <person name="Zhang Y."/>
        </authorList>
    </citation>
    <scope>NUCLEOTIDE SEQUENCE [LARGE SCALE GENOMIC DNA]</scope>
    <source>
        <strain evidence="2">cv. Yunnan</strain>
    </source>
</reference>
<reference evidence="1 2" key="2">
    <citation type="journal article" date="2022" name="Mol. Ecol. Resour.">
        <title>The genomes of chicory, endive, great burdock and yacon provide insights into Asteraceae paleo-polyploidization history and plant inulin production.</title>
        <authorList>
            <person name="Fan W."/>
            <person name="Wang S."/>
            <person name="Wang H."/>
            <person name="Wang A."/>
            <person name="Jiang F."/>
            <person name="Liu H."/>
            <person name="Zhao H."/>
            <person name="Xu D."/>
            <person name="Zhang Y."/>
        </authorList>
    </citation>
    <scope>NUCLEOTIDE SEQUENCE [LARGE SCALE GENOMIC DNA]</scope>
    <source>
        <strain evidence="2">cv. Yunnan</strain>
        <tissue evidence="1">Leaves</tissue>
    </source>
</reference>
<name>A0ACB9GQE3_9ASTR</name>